<keyword evidence="3" id="KW-1185">Reference proteome</keyword>
<dbReference type="Proteomes" id="UP000199473">
    <property type="component" value="Unassembled WGS sequence"/>
</dbReference>
<dbReference type="GO" id="GO:0043164">
    <property type="term" value="P:Gram-negative-bacterium-type cell wall biogenesis"/>
    <property type="evidence" value="ECO:0007669"/>
    <property type="project" value="TreeGrafter"/>
</dbReference>
<name>A0A1I4AF93_9PROT</name>
<organism evidence="2 3">
    <name type="scientific">Falsiroseomonas stagni DSM 19981</name>
    <dbReference type="NCBI Taxonomy" id="1123062"/>
    <lineage>
        <taxon>Bacteria</taxon>
        <taxon>Pseudomonadati</taxon>
        <taxon>Pseudomonadota</taxon>
        <taxon>Alphaproteobacteria</taxon>
        <taxon>Acetobacterales</taxon>
        <taxon>Roseomonadaceae</taxon>
        <taxon>Falsiroseomonas</taxon>
    </lineage>
</organism>
<dbReference type="EMBL" id="FOSQ01000003">
    <property type="protein sequence ID" value="SFK54737.1"/>
    <property type="molecule type" value="Genomic_DNA"/>
</dbReference>
<evidence type="ECO:0000313" key="2">
    <source>
        <dbReference type="EMBL" id="SFK54737.1"/>
    </source>
</evidence>
<evidence type="ECO:0000259" key="1">
    <source>
        <dbReference type="Pfam" id="PF02698"/>
    </source>
</evidence>
<dbReference type="AlphaFoldDB" id="A0A1I4AF93"/>
<dbReference type="CDD" id="cd06259">
    <property type="entry name" value="YdcF-like"/>
    <property type="match status" value="1"/>
</dbReference>
<feature type="domain" description="DUF218" evidence="1">
    <location>
        <begin position="24"/>
        <end position="140"/>
    </location>
</feature>
<dbReference type="PANTHER" id="PTHR30336">
    <property type="entry name" value="INNER MEMBRANE PROTEIN, PROBABLE PERMEASE"/>
    <property type="match status" value="1"/>
</dbReference>
<dbReference type="STRING" id="1123062.SAMN02745775_103393"/>
<accession>A0A1I4AF93</accession>
<dbReference type="Gene3D" id="3.40.50.620">
    <property type="entry name" value="HUPs"/>
    <property type="match status" value="1"/>
</dbReference>
<dbReference type="GO" id="GO:0000270">
    <property type="term" value="P:peptidoglycan metabolic process"/>
    <property type="evidence" value="ECO:0007669"/>
    <property type="project" value="TreeGrafter"/>
</dbReference>
<dbReference type="InterPro" id="IPR051599">
    <property type="entry name" value="Cell_Envelope_Assoc"/>
</dbReference>
<dbReference type="RefSeq" id="WP_092959713.1">
    <property type="nucleotide sequence ID" value="NZ_FOSQ01000003.1"/>
</dbReference>
<dbReference type="PANTHER" id="PTHR30336:SF4">
    <property type="entry name" value="ENVELOPE BIOGENESIS FACTOR ELYC"/>
    <property type="match status" value="1"/>
</dbReference>
<dbReference type="InterPro" id="IPR003848">
    <property type="entry name" value="DUF218"/>
</dbReference>
<dbReference type="GO" id="GO:0005886">
    <property type="term" value="C:plasma membrane"/>
    <property type="evidence" value="ECO:0007669"/>
    <property type="project" value="TreeGrafter"/>
</dbReference>
<sequence length="194" mass="20618">MPDAGEIARIERDHCLDHPAEAADLAIVFGNRIAVAGMAQAAASLFLKCHAPRILVTGGATPGGPDTEATVIADAIVAFGVPSDALILEHRATHTGENVTLSLPLIAAAGLLSARRVFCIGLFCTGRRYAMTLHRHWPAPEKRCRAVEYGPVRRGAWHLDARACDRVLGEVAKVPRYLAAGHIAEWPSLPAGPI</sequence>
<reference evidence="2 3" key="1">
    <citation type="submission" date="2016-10" db="EMBL/GenBank/DDBJ databases">
        <authorList>
            <person name="de Groot N.N."/>
        </authorList>
    </citation>
    <scope>NUCLEOTIDE SEQUENCE [LARGE SCALE GENOMIC DNA]</scope>
    <source>
        <strain evidence="2 3">DSM 19981</strain>
    </source>
</reference>
<dbReference type="InterPro" id="IPR014729">
    <property type="entry name" value="Rossmann-like_a/b/a_fold"/>
</dbReference>
<proteinExistence type="predicted"/>
<gene>
    <name evidence="2" type="ORF">SAMN02745775_103393</name>
</gene>
<evidence type="ECO:0000313" key="3">
    <source>
        <dbReference type="Proteomes" id="UP000199473"/>
    </source>
</evidence>
<protein>
    <submittedName>
        <fullName evidence="2">DUF218 domain-containing protein</fullName>
    </submittedName>
</protein>
<dbReference type="OrthoDB" id="9782395at2"/>
<dbReference type="Pfam" id="PF02698">
    <property type="entry name" value="DUF218"/>
    <property type="match status" value="1"/>
</dbReference>